<dbReference type="AlphaFoldDB" id="A0A0B1SA46"/>
<organism evidence="2 3">
    <name type="scientific">Oesophagostomum dentatum</name>
    <name type="common">Nodular worm</name>
    <dbReference type="NCBI Taxonomy" id="61180"/>
    <lineage>
        <taxon>Eukaryota</taxon>
        <taxon>Metazoa</taxon>
        <taxon>Ecdysozoa</taxon>
        <taxon>Nematoda</taxon>
        <taxon>Chromadorea</taxon>
        <taxon>Rhabditida</taxon>
        <taxon>Rhabditina</taxon>
        <taxon>Rhabditomorpha</taxon>
        <taxon>Strongyloidea</taxon>
        <taxon>Strongylidae</taxon>
        <taxon>Oesophagostomum</taxon>
    </lineage>
</organism>
<evidence type="ECO:0000256" key="1">
    <source>
        <dbReference type="SAM" id="MobiDB-lite"/>
    </source>
</evidence>
<dbReference type="PANTHER" id="PTHR22954">
    <property type="entry name" value="RETROVIRAL PROTEASE-RELATED"/>
    <property type="match status" value="1"/>
</dbReference>
<dbReference type="OrthoDB" id="5862292at2759"/>
<dbReference type="InterPro" id="IPR005312">
    <property type="entry name" value="DUF1759"/>
</dbReference>
<name>A0A0B1SA46_OESDE</name>
<sequence>METLQSKVDKMEQHFSNTKSKTEQKDLLVEVQEIEKETNFSSLLAEAETFLHILESQLTDAKVNLSRAQRKLRVQQVDTFMEGTSSRNMSEVNSVRAAEDGLNSDSAPKTRTVKPPNVTLPKFYGNQEEFPEYWAIYESLIHSSSDITTIEKIVLLKDSLRGKAEKAIKGIQPISKNYEWMVQTLKDKFGNQPANRSRIIQKLFDLKPAARHAKSCDDCLDSIKALVNQLVSTDYDIRVTSDPMWTETIIKKFPYSIAKDILAQYQENKSLTIGELLKLLEKEISSKLFVEA</sequence>
<proteinExistence type="predicted"/>
<dbReference type="EMBL" id="KN581977">
    <property type="protein sequence ID" value="KHJ82133.1"/>
    <property type="molecule type" value="Genomic_DNA"/>
</dbReference>
<protein>
    <submittedName>
        <fullName evidence="2">Uncharacterized protein</fullName>
    </submittedName>
</protein>
<dbReference type="Pfam" id="PF03564">
    <property type="entry name" value="DUF1759"/>
    <property type="match status" value="1"/>
</dbReference>
<evidence type="ECO:0000313" key="3">
    <source>
        <dbReference type="Proteomes" id="UP000053660"/>
    </source>
</evidence>
<gene>
    <name evidence="2" type="ORF">OESDEN_18175</name>
</gene>
<keyword evidence="3" id="KW-1185">Reference proteome</keyword>
<dbReference type="PANTHER" id="PTHR22954:SF3">
    <property type="entry name" value="PROTEIN CBG08539"/>
    <property type="match status" value="1"/>
</dbReference>
<feature type="region of interest" description="Disordered" evidence="1">
    <location>
        <begin position="1"/>
        <end position="20"/>
    </location>
</feature>
<feature type="non-terminal residue" evidence="2">
    <location>
        <position position="292"/>
    </location>
</feature>
<dbReference type="Proteomes" id="UP000053660">
    <property type="component" value="Unassembled WGS sequence"/>
</dbReference>
<evidence type="ECO:0000313" key="2">
    <source>
        <dbReference type="EMBL" id="KHJ82133.1"/>
    </source>
</evidence>
<reference evidence="2 3" key="1">
    <citation type="submission" date="2014-03" db="EMBL/GenBank/DDBJ databases">
        <title>Draft genome of the hookworm Oesophagostomum dentatum.</title>
        <authorList>
            <person name="Mitreva M."/>
        </authorList>
    </citation>
    <scope>NUCLEOTIDE SEQUENCE [LARGE SCALE GENOMIC DNA]</scope>
    <source>
        <strain evidence="2 3">OD-Hann</strain>
    </source>
</reference>
<accession>A0A0B1SA46</accession>